<accession>A0ABR2Z682</accession>
<organism evidence="1 2">
    <name type="scientific">Marasmius tenuissimus</name>
    <dbReference type="NCBI Taxonomy" id="585030"/>
    <lineage>
        <taxon>Eukaryota</taxon>
        <taxon>Fungi</taxon>
        <taxon>Dikarya</taxon>
        <taxon>Basidiomycota</taxon>
        <taxon>Agaricomycotina</taxon>
        <taxon>Agaricomycetes</taxon>
        <taxon>Agaricomycetidae</taxon>
        <taxon>Agaricales</taxon>
        <taxon>Marasmiineae</taxon>
        <taxon>Marasmiaceae</taxon>
        <taxon>Marasmius</taxon>
    </lineage>
</organism>
<dbReference type="EMBL" id="JBBXMP010000726">
    <property type="protein sequence ID" value="KAL0057056.1"/>
    <property type="molecule type" value="Genomic_DNA"/>
</dbReference>
<reference evidence="1 2" key="1">
    <citation type="submission" date="2024-05" db="EMBL/GenBank/DDBJ databases">
        <title>A draft genome resource for the thread blight pathogen Marasmius tenuissimus strain MS-2.</title>
        <authorList>
            <person name="Yulfo-Soto G.E."/>
            <person name="Baruah I.K."/>
            <person name="Amoako-Attah I."/>
            <person name="Bukari Y."/>
            <person name="Meinhardt L.W."/>
            <person name="Bailey B.A."/>
            <person name="Cohen S.P."/>
        </authorList>
    </citation>
    <scope>NUCLEOTIDE SEQUENCE [LARGE SCALE GENOMIC DNA]</scope>
    <source>
        <strain evidence="1 2">MS-2</strain>
    </source>
</reference>
<keyword evidence="2" id="KW-1185">Reference proteome</keyword>
<name>A0ABR2Z682_9AGAR</name>
<evidence type="ECO:0000313" key="1">
    <source>
        <dbReference type="EMBL" id="KAL0057056.1"/>
    </source>
</evidence>
<proteinExistence type="predicted"/>
<sequence>MDVIRNDMSLWFLVSDDLEVINTCNLMSPHPNALCKAAAFVCAIFIAERHHLPPKFSPALIEALAHGEASVDDPEWLQEFHSGASNALNSWPKDPAAPVLDTPEAQFIASLFDRQVSHFTDMNICARCDVRTQLVALKVLGISIGLFTADNHPTLIAFKEVFNMELMHIHTILSVLARSKLQVNPTFTHWVLSRDWQYVLRYIDWVNSGISDEFTPYEQSFKAAFTRYINGVGHVQHSELDAIMPPDQRVDGKDDPAL</sequence>
<comment type="caution">
    <text evidence="1">The sequence shown here is derived from an EMBL/GenBank/DDBJ whole genome shotgun (WGS) entry which is preliminary data.</text>
</comment>
<gene>
    <name evidence="1" type="ORF">AAF712_016317</name>
</gene>
<protein>
    <submittedName>
        <fullName evidence="1">Uncharacterized protein</fullName>
    </submittedName>
</protein>
<evidence type="ECO:0000313" key="2">
    <source>
        <dbReference type="Proteomes" id="UP001437256"/>
    </source>
</evidence>
<dbReference type="Proteomes" id="UP001437256">
    <property type="component" value="Unassembled WGS sequence"/>
</dbReference>